<sequence>MCSGFCLHSWKIYLYVKKYIDWIPLRKNIGRARLCRNLSFKVS</sequence>
<dbReference type="AlphaFoldDB" id="A0A9P0K5H4"/>
<organism evidence="1 2">
    <name type="scientific">Acanthoscelides obtectus</name>
    <name type="common">Bean weevil</name>
    <name type="synonym">Bruchus obtectus</name>
    <dbReference type="NCBI Taxonomy" id="200917"/>
    <lineage>
        <taxon>Eukaryota</taxon>
        <taxon>Metazoa</taxon>
        <taxon>Ecdysozoa</taxon>
        <taxon>Arthropoda</taxon>
        <taxon>Hexapoda</taxon>
        <taxon>Insecta</taxon>
        <taxon>Pterygota</taxon>
        <taxon>Neoptera</taxon>
        <taxon>Endopterygota</taxon>
        <taxon>Coleoptera</taxon>
        <taxon>Polyphaga</taxon>
        <taxon>Cucujiformia</taxon>
        <taxon>Chrysomeloidea</taxon>
        <taxon>Chrysomelidae</taxon>
        <taxon>Bruchinae</taxon>
        <taxon>Bruchini</taxon>
        <taxon>Acanthoscelides</taxon>
    </lineage>
</organism>
<evidence type="ECO:0000313" key="2">
    <source>
        <dbReference type="Proteomes" id="UP001152888"/>
    </source>
</evidence>
<dbReference type="Proteomes" id="UP001152888">
    <property type="component" value="Unassembled WGS sequence"/>
</dbReference>
<comment type="caution">
    <text evidence="1">The sequence shown here is derived from an EMBL/GenBank/DDBJ whole genome shotgun (WGS) entry which is preliminary data.</text>
</comment>
<evidence type="ECO:0000313" key="1">
    <source>
        <dbReference type="EMBL" id="CAH1967977.1"/>
    </source>
</evidence>
<proteinExistence type="predicted"/>
<dbReference type="EMBL" id="CAKOFQ010006750">
    <property type="protein sequence ID" value="CAH1967977.1"/>
    <property type="molecule type" value="Genomic_DNA"/>
</dbReference>
<name>A0A9P0K5H4_ACAOB</name>
<keyword evidence="2" id="KW-1185">Reference proteome</keyword>
<accession>A0A9P0K5H4</accession>
<reference evidence="1" key="1">
    <citation type="submission" date="2022-03" db="EMBL/GenBank/DDBJ databases">
        <authorList>
            <person name="Sayadi A."/>
        </authorList>
    </citation>
    <scope>NUCLEOTIDE SEQUENCE</scope>
</reference>
<gene>
    <name evidence="1" type="ORF">ACAOBT_LOCUS7630</name>
</gene>
<protein>
    <submittedName>
        <fullName evidence="1">Uncharacterized protein</fullName>
    </submittedName>
</protein>